<evidence type="ECO:0000256" key="3">
    <source>
        <dbReference type="HAMAP-Rule" id="MF_00385"/>
    </source>
</evidence>
<dbReference type="InterPro" id="IPR023803">
    <property type="entry name" value="Ribosomal_bS16_dom_sf"/>
</dbReference>
<keyword evidence="1 3" id="KW-0689">Ribosomal protein</keyword>
<accession>A0A1I0JLE4</accession>
<sequence>MSNDKLTLKEAIIKSKNTISKLSGTEIYTIFAPHFSKLKNRIMPVKMRLARHGRKRYAYYHIVVADSRAPRDGRYIERIGTYNPNTDPATIDLDFDKAYDWLVKGAQPTDTVRAILSYKGVLYKKHLMGGVKKGAFDEAEAEKRLENWIAAKEAKIQAKIDRLAGDAAAEADKQLEAEKKVNEERAAAIAAREAELAAEAEAAAKETEAEAAAEEVEEEATAEVEETPEANASEEEKGAES</sequence>
<comment type="similarity">
    <text evidence="3">Belongs to the bacterial ribosomal protein bS16 family.</text>
</comment>
<proteinExistence type="inferred from homology"/>
<feature type="compositionally biased region" description="Acidic residues" evidence="4">
    <location>
        <begin position="209"/>
        <end position="228"/>
    </location>
</feature>
<dbReference type="EMBL" id="FOHT01000045">
    <property type="protein sequence ID" value="SEU10349.1"/>
    <property type="molecule type" value="Genomic_DNA"/>
</dbReference>
<dbReference type="InterPro" id="IPR020592">
    <property type="entry name" value="Ribosomal_bS16_CS"/>
</dbReference>
<evidence type="ECO:0000256" key="2">
    <source>
        <dbReference type="ARBA" id="ARBA00023274"/>
    </source>
</evidence>
<gene>
    <name evidence="3" type="primary">rpsP</name>
    <name evidence="5" type="ORF">SAMN05444285_1456</name>
</gene>
<dbReference type="GO" id="GO:0003735">
    <property type="term" value="F:structural constituent of ribosome"/>
    <property type="evidence" value="ECO:0007669"/>
    <property type="project" value="InterPro"/>
</dbReference>
<dbReference type="PROSITE" id="PS00732">
    <property type="entry name" value="RIBOSOMAL_S16"/>
    <property type="match status" value="1"/>
</dbReference>
<keyword evidence="2 3" id="KW-0687">Ribonucleoprotein</keyword>
<dbReference type="HAMAP" id="MF_00385">
    <property type="entry name" value="Ribosomal_bS16"/>
    <property type="match status" value="1"/>
</dbReference>
<dbReference type="GO" id="GO:0015935">
    <property type="term" value="C:small ribosomal subunit"/>
    <property type="evidence" value="ECO:0007669"/>
    <property type="project" value="TreeGrafter"/>
</dbReference>
<dbReference type="Pfam" id="PF00886">
    <property type="entry name" value="Ribosomal_S16"/>
    <property type="match status" value="1"/>
</dbReference>
<evidence type="ECO:0000256" key="1">
    <source>
        <dbReference type="ARBA" id="ARBA00022980"/>
    </source>
</evidence>
<dbReference type="Gene3D" id="3.30.1320.10">
    <property type="match status" value="1"/>
</dbReference>
<dbReference type="GO" id="GO:0006412">
    <property type="term" value="P:translation"/>
    <property type="evidence" value="ECO:0007669"/>
    <property type="project" value="UniProtKB-UniRule"/>
</dbReference>
<dbReference type="AlphaFoldDB" id="A0A1I0JLE4"/>
<evidence type="ECO:0000313" key="5">
    <source>
        <dbReference type="EMBL" id="SEU10349.1"/>
    </source>
</evidence>
<feature type="region of interest" description="Disordered" evidence="4">
    <location>
        <begin position="199"/>
        <end position="241"/>
    </location>
</feature>
<evidence type="ECO:0000313" key="6">
    <source>
        <dbReference type="Proteomes" id="UP000181981"/>
    </source>
</evidence>
<organism evidence="5 6">
    <name type="scientific">Draconibacterium orientale</name>
    <dbReference type="NCBI Taxonomy" id="1168034"/>
    <lineage>
        <taxon>Bacteria</taxon>
        <taxon>Pseudomonadati</taxon>
        <taxon>Bacteroidota</taxon>
        <taxon>Bacteroidia</taxon>
        <taxon>Marinilabiliales</taxon>
        <taxon>Prolixibacteraceae</taxon>
        <taxon>Draconibacterium</taxon>
    </lineage>
</organism>
<name>A0A1I0JLE4_9BACT</name>
<dbReference type="NCBIfam" id="TIGR00002">
    <property type="entry name" value="S16"/>
    <property type="match status" value="1"/>
</dbReference>
<dbReference type="PANTHER" id="PTHR12919">
    <property type="entry name" value="30S RIBOSOMAL PROTEIN S16"/>
    <property type="match status" value="1"/>
</dbReference>
<dbReference type="InterPro" id="IPR000307">
    <property type="entry name" value="Ribosomal_bS16"/>
</dbReference>
<evidence type="ECO:0000256" key="4">
    <source>
        <dbReference type="SAM" id="MobiDB-lite"/>
    </source>
</evidence>
<dbReference type="PANTHER" id="PTHR12919:SF20">
    <property type="entry name" value="SMALL RIBOSOMAL SUBUNIT PROTEIN BS16M"/>
    <property type="match status" value="1"/>
</dbReference>
<dbReference type="NCBIfam" id="NF011094">
    <property type="entry name" value="PRK14521.1"/>
    <property type="match status" value="1"/>
</dbReference>
<dbReference type="GO" id="GO:0005737">
    <property type="term" value="C:cytoplasm"/>
    <property type="evidence" value="ECO:0007669"/>
    <property type="project" value="UniProtKB-ARBA"/>
</dbReference>
<dbReference type="SUPFAM" id="SSF54565">
    <property type="entry name" value="Ribosomal protein S16"/>
    <property type="match status" value="1"/>
</dbReference>
<dbReference type="Proteomes" id="UP000181981">
    <property type="component" value="Unassembled WGS sequence"/>
</dbReference>
<reference evidence="5 6" key="1">
    <citation type="submission" date="2016-10" db="EMBL/GenBank/DDBJ databases">
        <authorList>
            <person name="de Groot N.N."/>
        </authorList>
    </citation>
    <scope>NUCLEOTIDE SEQUENCE [LARGE SCALE GENOMIC DNA]</scope>
    <source>
        <strain evidence="5 6">DSM 25947</strain>
    </source>
</reference>
<protein>
    <recommendedName>
        <fullName evidence="3">Small ribosomal subunit protein bS16</fullName>
    </recommendedName>
</protein>